<dbReference type="SUPFAM" id="SSF52794">
    <property type="entry name" value="PTS system IIB component-like"/>
    <property type="match status" value="1"/>
</dbReference>
<dbReference type="Gene3D" id="3.40.50.2300">
    <property type="match status" value="1"/>
</dbReference>
<dbReference type="AlphaFoldDB" id="U2R2N2"/>
<dbReference type="GO" id="GO:0009401">
    <property type="term" value="P:phosphoenolpyruvate-dependent sugar phosphotransferase system"/>
    <property type="evidence" value="ECO:0007669"/>
    <property type="project" value="UniProtKB-KW"/>
</dbReference>
<dbReference type="PANTHER" id="PTHR34581">
    <property type="entry name" value="PTS SYSTEM N,N'-DIACETYLCHITOBIOSE-SPECIFIC EIIB COMPONENT"/>
    <property type="match status" value="1"/>
</dbReference>
<dbReference type="Proteomes" id="UP000016658">
    <property type="component" value="Unassembled WGS sequence"/>
</dbReference>
<dbReference type="Pfam" id="PF02302">
    <property type="entry name" value="PTS_IIB"/>
    <property type="match status" value="1"/>
</dbReference>
<keyword evidence="1" id="KW-0813">Transport</keyword>
<dbReference type="PANTHER" id="PTHR34581:SF2">
    <property type="entry name" value="PTS SYSTEM N,N'-DIACETYLCHITOBIOSE-SPECIFIC EIIB COMPONENT"/>
    <property type="match status" value="1"/>
</dbReference>
<dbReference type="RefSeq" id="WP_035403426.1">
    <property type="nucleotide sequence ID" value="NZ_KI271045.1"/>
</dbReference>
<keyword evidence="5" id="KW-0598">Phosphotransferase system</keyword>
<dbReference type="GO" id="GO:0008982">
    <property type="term" value="F:protein-N(PI)-phosphohistidine-sugar phosphotransferase activity"/>
    <property type="evidence" value="ECO:0007669"/>
    <property type="project" value="InterPro"/>
</dbReference>
<dbReference type="GO" id="GO:0016301">
    <property type="term" value="F:kinase activity"/>
    <property type="evidence" value="ECO:0007669"/>
    <property type="project" value="UniProtKB-KW"/>
</dbReference>
<dbReference type="EMBL" id="AWVI01000054">
    <property type="protein sequence ID" value="ERK44932.1"/>
    <property type="molecule type" value="Genomic_DNA"/>
</dbReference>
<dbReference type="HOGENOM" id="CLU_147323_0_0_9"/>
<comment type="caution">
    <text evidence="9">The sequence shown here is derived from an EMBL/GenBank/DDBJ whole genome shotgun (WGS) entry which is preliminary data.</text>
</comment>
<evidence type="ECO:0000256" key="1">
    <source>
        <dbReference type="ARBA" id="ARBA00022448"/>
    </source>
</evidence>
<keyword evidence="2" id="KW-0597">Phosphoprotein</keyword>
<dbReference type="InterPro" id="IPR003501">
    <property type="entry name" value="PTS_EIIB_2/3"/>
</dbReference>
<dbReference type="PROSITE" id="PS51100">
    <property type="entry name" value="PTS_EIIB_TYPE_3"/>
    <property type="match status" value="1"/>
</dbReference>
<keyword evidence="4" id="KW-0808">Transferase</keyword>
<keyword evidence="3" id="KW-0762">Sugar transport</keyword>
<evidence type="ECO:0000313" key="10">
    <source>
        <dbReference type="Proteomes" id="UP000016658"/>
    </source>
</evidence>
<feature type="modified residue" description="Phosphocysteine; by EIIA" evidence="7">
    <location>
        <position position="8"/>
    </location>
</feature>
<organism evidence="9 10">
    <name type="scientific">Faecalitalea cylindroides ATCC 27803</name>
    <dbReference type="NCBI Taxonomy" id="649755"/>
    <lineage>
        <taxon>Bacteria</taxon>
        <taxon>Bacillati</taxon>
        <taxon>Bacillota</taxon>
        <taxon>Erysipelotrichia</taxon>
        <taxon>Erysipelotrichales</taxon>
        <taxon>Erysipelotrichaceae</taxon>
        <taxon>Faecalitalea</taxon>
    </lineage>
</organism>
<keyword evidence="6" id="KW-0418">Kinase</keyword>
<protein>
    <submittedName>
        <fullName evidence="9">PTS system, Lactose/Cellobiose specific IIB subunit</fullName>
    </submittedName>
</protein>
<evidence type="ECO:0000256" key="4">
    <source>
        <dbReference type="ARBA" id="ARBA00022679"/>
    </source>
</evidence>
<evidence type="ECO:0000256" key="3">
    <source>
        <dbReference type="ARBA" id="ARBA00022597"/>
    </source>
</evidence>
<evidence type="ECO:0000256" key="2">
    <source>
        <dbReference type="ARBA" id="ARBA00022553"/>
    </source>
</evidence>
<dbReference type="CDD" id="cd05564">
    <property type="entry name" value="PTS_IIB_chitobiose_lichenan"/>
    <property type="match status" value="1"/>
</dbReference>
<dbReference type="InterPro" id="IPR051819">
    <property type="entry name" value="PTS_sugar-specific_EIIB"/>
</dbReference>
<dbReference type="InterPro" id="IPR013012">
    <property type="entry name" value="PTS_EIIB_3"/>
</dbReference>
<feature type="domain" description="PTS EIIB type-3" evidence="8">
    <location>
        <begin position="1"/>
        <end position="109"/>
    </location>
</feature>
<evidence type="ECO:0000259" key="8">
    <source>
        <dbReference type="PROSITE" id="PS51100"/>
    </source>
</evidence>
<gene>
    <name evidence="9" type="ORF">HMPREF0367_01296</name>
</gene>
<evidence type="ECO:0000256" key="6">
    <source>
        <dbReference type="ARBA" id="ARBA00022777"/>
    </source>
</evidence>
<evidence type="ECO:0000256" key="5">
    <source>
        <dbReference type="ARBA" id="ARBA00022683"/>
    </source>
</evidence>
<evidence type="ECO:0000256" key="7">
    <source>
        <dbReference type="PROSITE-ProRule" id="PRU00423"/>
    </source>
</evidence>
<proteinExistence type="predicted"/>
<sequence length="109" mass="12142">MKKVLIICGAGASSGFLAKNVRQALKARDLSNEYSVIARSDSELSEYIDDIDMLLLGPHLKYMLKDKEEYCKNHGNVPVYVIDQRIYGSLNGNGIIDFIIEKFKSGGKV</sequence>
<evidence type="ECO:0000313" key="9">
    <source>
        <dbReference type="EMBL" id="ERK44932.1"/>
    </source>
</evidence>
<dbReference type="OrthoDB" id="9808134at2"/>
<reference evidence="9 10" key="1">
    <citation type="submission" date="2013-06" db="EMBL/GenBank/DDBJ databases">
        <authorList>
            <person name="Weinstock G."/>
            <person name="Sodergren E."/>
            <person name="Lobos E.A."/>
            <person name="Fulton L."/>
            <person name="Fulton R."/>
            <person name="Courtney L."/>
            <person name="Fronick C."/>
            <person name="O'Laughlin M."/>
            <person name="Godfrey J."/>
            <person name="Wilson R.M."/>
            <person name="Miner T."/>
            <person name="Farmer C."/>
            <person name="Delehaunty K."/>
            <person name="Cordes M."/>
            <person name="Minx P."/>
            <person name="Tomlinson C."/>
            <person name="Chen J."/>
            <person name="Wollam A."/>
            <person name="Pepin K.H."/>
            <person name="Bhonagiri V."/>
            <person name="Zhang X."/>
            <person name="Warren W."/>
            <person name="Mitreva M."/>
            <person name="Mardis E.R."/>
            <person name="Wilson R.K."/>
        </authorList>
    </citation>
    <scope>NUCLEOTIDE SEQUENCE [LARGE SCALE GENOMIC DNA]</scope>
    <source>
        <strain evidence="9 10">ATCC 27803</strain>
    </source>
</reference>
<name>U2R2N2_9FIRM</name>
<accession>U2R2N2</accession>
<dbReference type="InterPro" id="IPR036095">
    <property type="entry name" value="PTS_EIIB-like_sf"/>
</dbReference>